<keyword evidence="4" id="KW-1185">Reference proteome</keyword>
<dbReference type="Gene3D" id="3.90.280.10">
    <property type="entry name" value="PEBP-like"/>
    <property type="match status" value="1"/>
</dbReference>
<dbReference type="GO" id="GO:0004860">
    <property type="term" value="F:protein kinase inhibitor activity"/>
    <property type="evidence" value="ECO:0007669"/>
    <property type="project" value="UniProtKB-KW"/>
</dbReference>
<accession>A0A849B707</accession>
<dbReference type="PANTHER" id="PTHR30289:SF1">
    <property type="entry name" value="PEBP (PHOSPHATIDYLETHANOLAMINE-BINDING PROTEIN) FAMILY PROTEIN"/>
    <property type="match status" value="1"/>
</dbReference>
<gene>
    <name evidence="1" type="ORF">HLB16_01805</name>
    <name evidence="2" type="ORF">NDR89_24165</name>
</gene>
<dbReference type="CDD" id="cd00865">
    <property type="entry name" value="PEBP_bact_arch"/>
    <property type="match status" value="1"/>
</dbReference>
<dbReference type="Pfam" id="PF01161">
    <property type="entry name" value="PBP"/>
    <property type="match status" value="1"/>
</dbReference>
<sequence length="220" mass="23600">MRLWSNAFADMAPIPGEFAFAVPDAASHITLSSNRNPDLHWDGAPSGTRSFVLICHDRDVPSRGDDVNQEGREVPASLPRVDFFHWVLVDIPPGLTTISAGSHSDGVIARGKPGPEATGGTAAAGGLRHGVNDYTSWFAGDKDMAGDYYGYDGPCPPWNDAIVHHYVFTIYALDLDRLPLEGRFTGAQVREAIEGHVLDQASLTGTYTLNPKLAAQQSAG</sequence>
<dbReference type="EMBL" id="CP098736">
    <property type="protein sequence ID" value="USE79676.1"/>
    <property type="molecule type" value="Genomic_DNA"/>
</dbReference>
<proteinExistence type="predicted"/>
<dbReference type="InterPro" id="IPR005247">
    <property type="entry name" value="YbhB_YbcL/LppC-like"/>
</dbReference>
<evidence type="ECO:0000313" key="4">
    <source>
        <dbReference type="Proteomes" id="UP001056648"/>
    </source>
</evidence>
<dbReference type="InterPro" id="IPR008914">
    <property type="entry name" value="PEBP"/>
</dbReference>
<dbReference type="Proteomes" id="UP000542973">
    <property type="component" value="Unassembled WGS sequence"/>
</dbReference>
<dbReference type="PANTHER" id="PTHR30289">
    <property type="entry name" value="UNCHARACTERIZED PROTEIN YBCL-RELATED"/>
    <property type="match status" value="1"/>
</dbReference>
<protein>
    <submittedName>
        <fullName evidence="1">YbhB/YbcL family Raf kinase inhibitor-like protein</fullName>
    </submittedName>
</protein>
<evidence type="ECO:0000313" key="3">
    <source>
        <dbReference type="Proteomes" id="UP000542973"/>
    </source>
</evidence>
<name>A0A849B707_9BURK</name>
<dbReference type="EMBL" id="JABEMD010000002">
    <property type="protein sequence ID" value="NNH09615.1"/>
    <property type="molecule type" value="Genomic_DNA"/>
</dbReference>
<dbReference type="SUPFAM" id="SSF49777">
    <property type="entry name" value="PEBP-like"/>
    <property type="match status" value="1"/>
</dbReference>
<keyword evidence="2" id="KW-0649">Protein kinase inhibitor</keyword>
<dbReference type="RefSeq" id="WP_151022208.1">
    <property type="nucleotide sequence ID" value="NZ_BAAAEB010000007.1"/>
</dbReference>
<organism evidence="1 3">
    <name type="scientific">Cupriavidus gilardii</name>
    <dbReference type="NCBI Taxonomy" id="82541"/>
    <lineage>
        <taxon>Bacteria</taxon>
        <taxon>Pseudomonadati</taxon>
        <taxon>Pseudomonadota</taxon>
        <taxon>Betaproteobacteria</taxon>
        <taxon>Burkholderiales</taxon>
        <taxon>Burkholderiaceae</taxon>
        <taxon>Cupriavidus</taxon>
    </lineage>
</organism>
<dbReference type="InterPro" id="IPR036610">
    <property type="entry name" value="PEBP-like_sf"/>
</dbReference>
<evidence type="ECO:0000313" key="1">
    <source>
        <dbReference type="EMBL" id="NNH09615.1"/>
    </source>
</evidence>
<reference evidence="1 3" key="1">
    <citation type="submission" date="2020-05" db="EMBL/GenBank/DDBJ databases">
        <title>MicrobeNet Type strains.</title>
        <authorList>
            <person name="Nicholson A.C."/>
        </authorList>
    </citation>
    <scope>NUCLEOTIDE SEQUENCE [LARGE SCALE GENOMIC DNA]</scope>
    <source>
        <strain evidence="1 3">ATCC 700815</strain>
    </source>
</reference>
<dbReference type="NCBIfam" id="TIGR00481">
    <property type="entry name" value="YbhB/YbcL family Raf kinase inhibitor-like protein"/>
    <property type="match status" value="1"/>
</dbReference>
<evidence type="ECO:0000313" key="2">
    <source>
        <dbReference type="EMBL" id="USE79676.1"/>
    </source>
</evidence>
<reference evidence="2" key="2">
    <citation type="submission" date="2022-06" db="EMBL/GenBank/DDBJ databases">
        <title>Complete genome sequence and characterization of Cupriavidus gilardii QJ1 isolated from contaminating cells.</title>
        <authorList>
            <person name="Qi J."/>
        </authorList>
    </citation>
    <scope>NUCLEOTIDE SEQUENCE</scope>
    <source>
        <strain evidence="2">QJ1</strain>
    </source>
</reference>
<dbReference type="AlphaFoldDB" id="A0A849B707"/>
<dbReference type="Proteomes" id="UP001056648">
    <property type="component" value="Chromosome 2"/>
</dbReference>